<gene>
    <name evidence="2" type="ORF">TCAL_17039</name>
</gene>
<accession>A0A553PQG1</accession>
<protein>
    <submittedName>
        <fullName evidence="2">Uncharacterized protein</fullName>
    </submittedName>
</protein>
<reference evidence="2 3" key="1">
    <citation type="journal article" date="2018" name="Nat. Ecol. Evol.">
        <title>Genomic signatures of mitonuclear coevolution across populations of Tigriopus californicus.</title>
        <authorList>
            <person name="Barreto F.S."/>
            <person name="Watson E.T."/>
            <person name="Lima T.G."/>
            <person name="Willett C.S."/>
            <person name="Edmands S."/>
            <person name="Li W."/>
            <person name="Burton R.S."/>
        </authorList>
    </citation>
    <scope>NUCLEOTIDE SEQUENCE [LARGE SCALE GENOMIC DNA]</scope>
    <source>
        <strain evidence="2 3">San Diego</strain>
    </source>
</reference>
<feature type="region of interest" description="Disordered" evidence="1">
    <location>
        <begin position="100"/>
        <end position="135"/>
    </location>
</feature>
<evidence type="ECO:0000256" key="1">
    <source>
        <dbReference type="SAM" id="MobiDB-lite"/>
    </source>
</evidence>
<keyword evidence="3" id="KW-1185">Reference proteome</keyword>
<sequence>MSLTLSLALIRKKSVLRHAKSLNYQGKPLDRGGSYYSHGSGGRGSSGYYGGGGGGGSGYIGGGNVTYPVHFKSSKTGRLLTLIMKSQSLRKLMQKLRNDGSVKPKVSTKTKPKIPKGNGASRTKKGLSQRKTAEQSCPILPKEDLERLYQIKEDRLKQRQRPLTGASTSTLIISAGSPDLLVWNGHLPIQDFEGVVSQKDDASKQEIPTIVHMQRPLAANTHFNNRSHSKDHPSL</sequence>
<dbReference type="EMBL" id="VCGU01000002">
    <property type="protein sequence ID" value="TRY79922.1"/>
    <property type="molecule type" value="Genomic_DNA"/>
</dbReference>
<evidence type="ECO:0000313" key="3">
    <source>
        <dbReference type="Proteomes" id="UP000318571"/>
    </source>
</evidence>
<name>A0A553PQG1_TIGCA</name>
<organism evidence="2 3">
    <name type="scientific">Tigriopus californicus</name>
    <name type="common">Marine copepod</name>
    <dbReference type="NCBI Taxonomy" id="6832"/>
    <lineage>
        <taxon>Eukaryota</taxon>
        <taxon>Metazoa</taxon>
        <taxon>Ecdysozoa</taxon>
        <taxon>Arthropoda</taxon>
        <taxon>Crustacea</taxon>
        <taxon>Multicrustacea</taxon>
        <taxon>Hexanauplia</taxon>
        <taxon>Copepoda</taxon>
        <taxon>Harpacticoida</taxon>
        <taxon>Harpacticidae</taxon>
        <taxon>Tigriopus</taxon>
    </lineage>
</organism>
<dbReference type="AlphaFoldDB" id="A0A553PQG1"/>
<evidence type="ECO:0000313" key="2">
    <source>
        <dbReference type="EMBL" id="TRY79922.1"/>
    </source>
</evidence>
<proteinExistence type="predicted"/>
<comment type="caution">
    <text evidence="2">The sequence shown here is derived from an EMBL/GenBank/DDBJ whole genome shotgun (WGS) entry which is preliminary data.</text>
</comment>
<dbReference type="Proteomes" id="UP000318571">
    <property type="component" value="Chromosome 6"/>
</dbReference>